<evidence type="ECO:0000313" key="11">
    <source>
        <dbReference type="Proteomes" id="UP000635278"/>
    </source>
</evidence>
<comment type="catalytic activity">
    <reaction evidence="1">
        <text>GDP-alpha-D-mannose + H2O = alpha-D-mannose 1-phosphate + GMP + 2 H(+)</text>
        <dbReference type="Rhea" id="RHEA:27978"/>
        <dbReference type="ChEBI" id="CHEBI:15377"/>
        <dbReference type="ChEBI" id="CHEBI:15378"/>
        <dbReference type="ChEBI" id="CHEBI:57527"/>
        <dbReference type="ChEBI" id="CHEBI:58115"/>
        <dbReference type="ChEBI" id="CHEBI:58409"/>
    </reaction>
</comment>
<protein>
    <recommendedName>
        <fullName evidence="4">GDP-mannose pyrophosphatase</fullName>
    </recommendedName>
    <alternativeName>
        <fullName evidence="6">GDP-mannose hydrolase</fullName>
    </alternativeName>
    <alternativeName>
        <fullName evidence="7">GDPMK</fullName>
    </alternativeName>
</protein>
<organism evidence="10 11">
    <name type="scientific">Acetobacter musti</name>
    <dbReference type="NCBI Taxonomy" id="864732"/>
    <lineage>
        <taxon>Bacteria</taxon>
        <taxon>Pseudomonadati</taxon>
        <taxon>Pseudomonadota</taxon>
        <taxon>Alphaproteobacteria</taxon>
        <taxon>Acetobacterales</taxon>
        <taxon>Acetobacteraceae</taxon>
        <taxon>Acetobacter</taxon>
    </lineage>
</organism>
<dbReference type="InterPro" id="IPR015797">
    <property type="entry name" value="NUDIX_hydrolase-like_dom_sf"/>
</dbReference>
<gene>
    <name evidence="10" type="ORF">GOB93_09165</name>
</gene>
<evidence type="ECO:0000256" key="5">
    <source>
        <dbReference type="ARBA" id="ARBA00022801"/>
    </source>
</evidence>
<keyword evidence="11" id="KW-1185">Reference proteome</keyword>
<dbReference type="PROSITE" id="PS51462">
    <property type="entry name" value="NUDIX"/>
    <property type="match status" value="1"/>
</dbReference>
<dbReference type="Gene3D" id="3.90.79.10">
    <property type="entry name" value="Nucleoside Triphosphate Pyrophosphohydrolase"/>
    <property type="match status" value="1"/>
</dbReference>
<comment type="caution">
    <text evidence="10">The sequence shown here is derived from an EMBL/GenBank/DDBJ whole genome shotgun (WGS) entry which is preliminary data.</text>
</comment>
<proteinExistence type="inferred from homology"/>
<reference evidence="10 11" key="1">
    <citation type="journal article" date="2020" name="Int. J. Syst. Evol. Microbiol.">
        <title>Novel acetic acid bacteria from cider fermentations: Acetobacter conturbans sp. nov. and Acetobacter fallax sp. nov.</title>
        <authorList>
            <person name="Sombolestani A.S."/>
            <person name="Cleenwerck I."/>
            <person name="Cnockaert M."/>
            <person name="Borremans W."/>
            <person name="Wieme A.D."/>
            <person name="De Vuyst L."/>
            <person name="Vandamme P."/>
        </authorList>
    </citation>
    <scope>NUCLEOTIDE SEQUENCE [LARGE SCALE GENOMIC DNA]</scope>
    <source>
        <strain evidence="10 11">LMG 30640</strain>
    </source>
</reference>
<dbReference type="PANTHER" id="PTHR11839">
    <property type="entry name" value="UDP/ADP-SUGAR PYROPHOSPHATASE"/>
    <property type="match status" value="1"/>
</dbReference>
<comment type="similarity">
    <text evidence="3">Belongs to the Nudix hydrolase family. NudK subfamily.</text>
</comment>
<evidence type="ECO:0000256" key="6">
    <source>
        <dbReference type="ARBA" id="ARBA00032162"/>
    </source>
</evidence>
<evidence type="ECO:0000256" key="3">
    <source>
        <dbReference type="ARBA" id="ARBA00007275"/>
    </source>
</evidence>
<evidence type="ECO:0000256" key="1">
    <source>
        <dbReference type="ARBA" id="ARBA00000847"/>
    </source>
</evidence>
<feature type="domain" description="Nudix hydrolase" evidence="9">
    <location>
        <begin position="56"/>
        <end position="190"/>
    </location>
</feature>
<dbReference type="SUPFAM" id="SSF55811">
    <property type="entry name" value="Nudix"/>
    <property type="match status" value="1"/>
</dbReference>
<evidence type="ECO:0000256" key="2">
    <source>
        <dbReference type="ARBA" id="ARBA00001946"/>
    </source>
</evidence>
<evidence type="ECO:0000256" key="4">
    <source>
        <dbReference type="ARBA" id="ARBA00016377"/>
    </source>
</evidence>
<dbReference type="CDD" id="cd24161">
    <property type="entry name" value="NUDIX_ADPRase_Ndx2"/>
    <property type="match status" value="1"/>
</dbReference>
<evidence type="ECO:0000256" key="8">
    <source>
        <dbReference type="SAM" id="MobiDB-lite"/>
    </source>
</evidence>
<dbReference type="InterPro" id="IPR000086">
    <property type="entry name" value="NUDIX_hydrolase_dom"/>
</dbReference>
<dbReference type="RefSeq" id="WP_173583203.1">
    <property type="nucleotide sequence ID" value="NZ_WOTB01000010.1"/>
</dbReference>
<dbReference type="Proteomes" id="UP000635278">
    <property type="component" value="Unassembled WGS sequence"/>
</dbReference>
<name>A0ABX0JP31_9PROT</name>
<evidence type="ECO:0000313" key="10">
    <source>
        <dbReference type="EMBL" id="NHN84809.1"/>
    </source>
</evidence>
<comment type="cofactor">
    <cofactor evidence="2">
        <name>Mg(2+)</name>
        <dbReference type="ChEBI" id="CHEBI:18420"/>
    </cofactor>
</comment>
<keyword evidence="5" id="KW-0378">Hydrolase</keyword>
<accession>A0ABX0JP31</accession>
<evidence type="ECO:0000259" key="9">
    <source>
        <dbReference type="PROSITE" id="PS51462"/>
    </source>
</evidence>
<feature type="region of interest" description="Disordered" evidence="8">
    <location>
        <begin position="1"/>
        <end position="20"/>
    </location>
</feature>
<dbReference type="Pfam" id="PF00293">
    <property type="entry name" value="NUDIX"/>
    <property type="match status" value="1"/>
</dbReference>
<dbReference type="PANTHER" id="PTHR11839:SF18">
    <property type="entry name" value="NUDIX HYDROLASE DOMAIN-CONTAINING PROTEIN"/>
    <property type="match status" value="1"/>
</dbReference>
<sequence>MTEQNATKAEKAADEPDDGGYVTLSTRIAYENPWTKLREDIIRRPNGQDGLYGIVERGDFVVILPLGEKDGEKTVTLIRQFRYPVRRRMWELPMGMWETRPDAHPDEVAAGELREETGLIADTMQHIGITWQGAGYSTQRGHVYLATGLTQGPNDLESTEEDITCHTLPLTEVKRMIRDNEITCMVTLAVFAMIGSRGLI</sequence>
<evidence type="ECO:0000256" key="7">
    <source>
        <dbReference type="ARBA" id="ARBA00032272"/>
    </source>
</evidence>
<dbReference type="EMBL" id="WOTB01000010">
    <property type="protein sequence ID" value="NHN84809.1"/>
    <property type="molecule type" value="Genomic_DNA"/>
</dbReference>